<proteinExistence type="predicted"/>
<dbReference type="EMBL" id="JAOSHO010000129">
    <property type="protein sequence ID" value="MCW1245148.1"/>
    <property type="molecule type" value="Genomic_DNA"/>
</dbReference>
<dbReference type="Proteomes" id="UP001061999">
    <property type="component" value="Unassembled WGS sequence"/>
</dbReference>
<name>A0ABT3F7U2_9PSED</name>
<dbReference type="RefSeq" id="WP_264427968.1">
    <property type="nucleotide sequence ID" value="NZ_JAOSHO010000129.1"/>
</dbReference>
<keyword evidence="2" id="KW-1185">Reference proteome</keyword>
<sequence length="41" mass="4563">MIITLHVQQGSKALILGARRRLHKRINPIAGMIKTHAGTIF</sequence>
<reference evidence="1" key="1">
    <citation type="submission" date="2022-07" db="EMBL/GenBank/DDBJ databases">
        <title>Pseudomonas agronomica sp. nov.: a novel bacterium with biotechnological application in the synthesis of biofertilizers from valorized agricultural residues.</title>
        <authorList>
            <person name="Robas M."/>
            <person name="Fernandez V.M."/>
            <person name="Luna L."/>
            <person name="Provanza A."/>
            <person name="Jimenez P.A."/>
        </authorList>
    </citation>
    <scope>NUCLEOTIDE SEQUENCE</scope>
    <source>
        <strain evidence="1">SAICEU22T</strain>
    </source>
</reference>
<evidence type="ECO:0000313" key="1">
    <source>
        <dbReference type="EMBL" id="MCW1245148.1"/>
    </source>
</evidence>
<protein>
    <submittedName>
        <fullName evidence="1">Uncharacterized protein</fullName>
    </submittedName>
</protein>
<gene>
    <name evidence="1" type="ORF">OC610_12075</name>
</gene>
<accession>A0ABT3F7U2</accession>
<evidence type="ECO:0000313" key="2">
    <source>
        <dbReference type="Proteomes" id="UP001061999"/>
    </source>
</evidence>
<organism evidence="1 2">
    <name type="scientific">Pseudomonas agronomica</name>
    <dbReference type="NCBI Taxonomy" id="2979328"/>
    <lineage>
        <taxon>Bacteria</taxon>
        <taxon>Pseudomonadati</taxon>
        <taxon>Pseudomonadota</taxon>
        <taxon>Gammaproteobacteria</taxon>
        <taxon>Pseudomonadales</taxon>
        <taxon>Pseudomonadaceae</taxon>
        <taxon>Pseudomonas</taxon>
    </lineage>
</organism>
<comment type="caution">
    <text evidence="1">The sequence shown here is derived from an EMBL/GenBank/DDBJ whole genome shotgun (WGS) entry which is preliminary data.</text>
</comment>